<comment type="caution">
    <text evidence="2">The sequence shown here is derived from an EMBL/GenBank/DDBJ whole genome shotgun (WGS) entry which is preliminary data.</text>
</comment>
<name>A0A074LF95_9BACT</name>
<accession>A0A074LF95</accession>
<evidence type="ECO:0000256" key="1">
    <source>
        <dbReference type="SAM" id="SignalP"/>
    </source>
</evidence>
<dbReference type="eggNOG" id="ENOG5033818">
    <property type="taxonomic scope" value="Bacteria"/>
</dbReference>
<evidence type="ECO:0000313" key="2">
    <source>
        <dbReference type="EMBL" id="KEO72457.1"/>
    </source>
</evidence>
<dbReference type="Proteomes" id="UP000027821">
    <property type="component" value="Unassembled WGS sequence"/>
</dbReference>
<gene>
    <name evidence="2" type="ORF">EL17_17100</name>
</gene>
<proteinExistence type="predicted"/>
<feature type="chain" id="PRO_5001697680" description="DUF4440 domain-containing protein" evidence="1">
    <location>
        <begin position="22"/>
        <end position="172"/>
    </location>
</feature>
<organism evidence="2 3">
    <name type="scientific">Anditalea andensis</name>
    <dbReference type="NCBI Taxonomy" id="1048983"/>
    <lineage>
        <taxon>Bacteria</taxon>
        <taxon>Pseudomonadati</taxon>
        <taxon>Bacteroidota</taxon>
        <taxon>Cytophagia</taxon>
        <taxon>Cytophagales</taxon>
        <taxon>Cytophagaceae</taxon>
        <taxon>Anditalea</taxon>
    </lineage>
</organism>
<feature type="signal peptide" evidence="1">
    <location>
        <begin position="1"/>
        <end position="21"/>
    </location>
</feature>
<dbReference type="AlphaFoldDB" id="A0A074LF95"/>
<sequence>MFKQVFLVKLLILGCTFMAQAQLAEDIREAAQMYAQANLNEDYELLLDFTYPSVIEHAGGRDAYKKTLIQLNEIQKSRGMKLNEFIIKEPMEHVKAGNEYHAIVPYKMISQVKGGKLSSENTLIAVIAEGKDKWYFIETTSLTEKNLVKVLPTWDHTLTLPLKKAPIYQEDK</sequence>
<evidence type="ECO:0000313" key="3">
    <source>
        <dbReference type="Proteomes" id="UP000027821"/>
    </source>
</evidence>
<keyword evidence="1" id="KW-0732">Signal</keyword>
<reference evidence="2 3" key="1">
    <citation type="submission" date="2014-04" db="EMBL/GenBank/DDBJ databases">
        <title>Characterization and application of a salt tolerant electro-active bacterium.</title>
        <authorList>
            <person name="Yang L."/>
            <person name="Wei S."/>
            <person name="Tay Q.X.M."/>
        </authorList>
    </citation>
    <scope>NUCLEOTIDE SEQUENCE [LARGE SCALE GENOMIC DNA]</scope>
    <source>
        <strain evidence="2 3">LY1</strain>
    </source>
</reference>
<dbReference type="EMBL" id="JMIH01000024">
    <property type="protein sequence ID" value="KEO72457.1"/>
    <property type="molecule type" value="Genomic_DNA"/>
</dbReference>
<keyword evidence="3" id="KW-1185">Reference proteome</keyword>
<protein>
    <recommendedName>
        <fullName evidence="4">DUF4440 domain-containing protein</fullName>
    </recommendedName>
</protein>
<dbReference type="RefSeq" id="WP_051720089.1">
    <property type="nucleotide sequence ID" value="NZ_JMIH01000024.1"/>
</dbReference>
<evidence type="ECO:0008006" key="4">
    <source>
        <dbReference type="Google" id="ProtNLM"/>
    </source>
</evidence>
<dbReference type="OrthoDB" id="670350at2"/>